<dbReference type="InterPro" id="IPR046953">
    <property type="entry name" value="Spore_GerAC-like_C"/>
</dbReference>
<evidence type="ECO:0000256" key="2">
    <source>
        <dbReference type="ARBA" id="ARBA00007886"/>
    </source>
</evidence>
<dbReference type="InterPro" id="IPR038501">
    <property type="entry name" value="Spore_GerAC_C_sf"/>
</dbReference>
<evidence type="ECO:0000256" key="6">
    <source>
        <dbReference type="ARBA" id="ARBA00023139"/>
    </source>
</evidence>
<evidence type="ECO:0000313" key="10">
    <source>
        <dbReference type="EMBL" id="QCT04664.1"/>
    </source>
</evidence>
<name>A0A4V1G4H0_9BACL</name>
<gene>
    <name evidence="10" type="ORF">E6C60_3959</name>
</gene>
<evidence type="ECO:0000259" key="8">
    <source>
        <dbReference type="Pfam" id="PF05504"/>
    </source>
</evidence>
<dbReference type="PROSITE" id="PS51257">
    <property type="entry name" value="PROKAR_LIPOPROTEIN"/>
    <property type="match status" value="1"/>
</dbReference>
<evidence type="ECO:0000256" key="5">
    <source>
        <dbReference type="ARBA" id="ARBA00023136"/>
    </source>
</evidence>
<dbReference type="AlphaFoldDB" id="A0A4V1G4H0"/>
<dbReference type="PANTHER" id="PTHR35789">
    <property type="entry name" value="SPORE GERMINATION PROTEIN B3"/>
    <property type="match status" value="1"/>
</dbReference>
<organism evidence="10 11">
    <name type="scientific">Paenibacillus algicola</name>
    <dbReference type="NCBI Taxonomy" id="2565926"/>
    <lineage>
        <taxon>Bacteria</taxon>
        <taxon>Bacillati</taxon>
        <taxon>Bacillota</taxon>
        <taxon>Bacilli</taxon>
        <taxon>Bacillales</taxon>
        <taxon>Paenibacillaceae</taxon>
        <taxon>Paenibacillus</taxon>
    </lineage>
</organism>
<dbReference type="Pfam" id="PF05504">
    <property type="entry name" value="Spore_GerAC"/>
    <property type="match status" value="1"/>
</dbReference>
<comment type="similarity">
    <text evidence="2">Belongs to the GerABKC lipoprotein family.</text>
</comment>
<proteinExistence type="inferred from homology"/>
<evidence type="ECO:0000313" key="11">
    <source>
        <dbReference type="Proteomes" id="UP000300879"/>
    </source>
</evidence>
<dbReference type="KEGG" id="palo:E6C60_3959"/>
<evidence type="ECO:0000256" key="4">
    <source>
        <dbReference type="ARBA" id="ARBA00022729"/>
    </source>
</evidence>
<dbReference type="PANTHER" id="PTHR35789:SF1">
    <property type="entry name" value="SPORE GERMINATION PROTEIN B3"/>
    <property type="match status" value="1"/>
</dbReference>
<feature type="domain" description="Spore germination GerAC-like C-terminal" evidence="8">
    <location>
        <begin position="210"/>
        <end position="370"/>
    </location>
</feature>
<feature type="domain" description="Spore germination protein N-terminal" evidence="9">
    <location>
        <begin position="27"/>
        <end position="198"/>
    </location>
</feature>
<dbReference type="InterPro" id="IPR057336">
    <property type="entry name" value="GerAC_N"/>
</dbReference>
<keyword evidence="4" id="KW-0732">Signal</keyword>
<sequence length="373" mass="42635">MSLRTLRKRVLILLCLCSILIGGCEFRDIDLRLFIVAMGVDVVEDRPEMLRYTFKIAVPTGDPKSGELKSIIIQQDSSSVARAVREIKSKVDKELDFAHCRVLLLGEAYARKGIRDVEEWIIRRRDTQLIMYPAVAVPDARTILNISPATERIAGNAKALALSEEGTESPYIAKTYLFDVDRRVRESGIDPYMPVITVDNKEEGVLNINKTALMDKERVKLMLEPEESKLLNVLMIRNLLTDLGTTMNGSRYEMNVDRSRARFKIVVPEPGKEEIQYKLTIGGNLEEKEDYDQLTHSELKELEKAFNESLSQEVTKLLEKIRETGTDPLGFGLRYFATHWNNNTEKQQWEAMYPHITFKVEVDTQIKGTGYSR</sequence>
<dbReference type="Pfam" id="PF25198">
    <property type="entry name" value="Spore_GerAC_N"/>
    <property type="match status" value="1"/>
</dbReference>
<keyword evidence="3" id="KW-0309">Germination</keyword>
<evidence type="ECO:0000256" key="3">
    <source>
        <dbReference type="ARBA" id="ARBA00022544"/>
    </source>
</evidence>
<evidence type="ECO:0000256" key="1">
    <source>
        <dbReference type="ARBA" id="ARBA00004635"/>
    </source>
</evidence>
<dbReference type="GO" id="GO:0016020">
    <property type="term" value="C:membrane"/>
    <property type="evidence" value="ECO:0007669"/>
    <property type="project" value="UniProtKB-SubCell"/>
</dbReference>
<dbReference type="NCBIfam" id="TIGR02887">
    <property type="entry name" value="spore_ger_x_C"/>
    <property type="match status" value="1"/>
</dbReference>
<comment type="subcellular location">
    <subcellularLocation>
        <location evidence="1">Membrane</location>
        <topology evidence="1">Lipid-anchor</topology>
    </subcellularLocation>
</comment>
<dbReference type="Proteomes" id="UP000300879">
    <property type="component" value="Chromosome"/>
</dbReference>
<dbReference type="InterPro" id="IPR008844">
    <property type="entry name" value="Spore_GerAC-like"/>
</dbReference>
<dbReference type="Gene3D" id="3.30.300.210">
    <property type="entry name" value="Nutrient germinant receptor protein C, domain 3"/>
    <property type="match status" value="1"/>
</dbReference>
<keyword evidence="6" id="KW-0564">Palmitate</keyword>
<dbReference type="GO" id="GO:0009847">
    <property type="term" value="P:spore germination"/>
    <property type="evidence" value="ECO:0007669"/>
    <property type="project" value="InterPro"/>
</dbReference>
<protein>
    <submittedName>
        <fullName evidence="10">Ger(X)C family germination protein</fullName>
    </submittedName>
</protein>
<evidence type="ECO:0000259" key="9">
    <source>
        <dbReference type="Pfam" id="PF25198"/>
    </source>
</evidence>
<keyword evidence="5" id="KW-0472">Membrane</keyword>
<reference evidence="10 11" key="1">
    <citation type="submission" date="2019-05" db="EMBL/GenBank/DDBJ databases">
        <authorList>
            <person name="Chen C."/>
        </authorList>
    </citation>
    <scope>NUCLEOTIDE SEQUENCE [LARGE SCALE GENOMIC DNA]</scope>
    <source>
        <strain evidence="10 11">HB172198</strain>
    </source>
</reference>
<dbReference type="EMBL" id="CP040396">
    <property type="protein sequence ID" value="QCT04664.1"/>
    <property type="molecule type" value="Genomic_DNA"/>
</dbReference>
<keyword evidence="11" id="KW-1185">Reference proteome</keyword>
<keyword evidence="7" id="KW-0449">Lipoprotein</keyword>
<evidence type="ECO:0000256" key="7">
    <source>
        <dbReference type="ARBA" id="ARBA00023288"/>
    </source>
</evidence>
<dbReference type="RefSeq" id="WP_233281069.1">
    <property type="nucleotide sequence ID" value="NZ_CP040396.1"/>
</dbReference>
<accession>A0A4V1G4H0</accession>